<sequence>MWSCLDSTTFFFLQLVARQPPVGIMQLGYPKYRSAREEWRARVVLDPRHSDSSGHPITALRTYHTRRCQEDICAALDILSCSGVGTLDASPNRADVSDPISGSWMANSSLIEEFLSPLGRKLNFVAILVECRGNTVGTLCQIPLRSAVPPVVAIEGPQWRAWQVFRPWSKAFDQAYVRERVYDTTQVNQHTSTALD</sequence>
<evidence type="ECO:0000313" key="1">
    <source>
        <dbReference type="EMBL" id="KAF9519805.1"/>
    </source>
</evidence>
<reference evidence="1" key="1">
    <citation type="journal article" date="2020" name="Nat. Commun.">
        <title>Large-scale genome sequencing of mycorrhizal fungi provides insights into the early evolution of symbiotic traits.</title>
        <authorList>
            <person name="Miyauchi S."/>
            <person name="Kiss E."/>
            <person name="Kuo A."/>
            <person name="Drula E."/>
            <person name="Kohler A."/>
            <person name="Sanchez-Garcia M."/>
            <person name="Morin E."/>
            <person name="Andreopoulos B."/>
            <person name="Barry K.W."/>
            <person name="Bonito G."/>
            <person name="Buee M."/>
            <person name="Carver A."/>
            <person name="Chen C."/>
            <person name="Cichocki N."/>
            <person name="Clum A."/>
            <person name="Culley D."/>
            <person name="Crous P.W."/>
            <person name="Fauchery L."/>
            <person name="Girlanda M."/>
            <person name="Hayes R.D."/>
            <person name="Keri Z."/>
            <person name="LaButti K."/>
            <person name="Lipzen A."/>
            <person name="Lombard V."/>
            <person name="Magnuson J."/>
            <person name="Maillard F."/>
            <person name="Murat C."/>
            <person name="Nolan M."/>
            <person name="Ohm R.A."/>
            <person name="Pangilinan J."/>
            <person name="Pereira M.F."/>
            <person name="Perotto S."/>
            <person name="Peter M."/>
            <person name="Pfister S."/>
            <person name="Riley R."/>
            <person name="Sitrit Y."/>
            <person name="Stielow J.B."/>
            <person name="Szollosi G."/>
            <person name="Zifcakova L."/>
            <person name="Stursova M."/>
            <person name="Spatafora J.W."/>
            <person name="Tedersoo L."/>
            <person name="Vaario L.M."/>
            <person name="Yamada A."/>
            <person name="Yan M."/>
            <person name="Wang P."/>
            <person name="Xu J."/>
            <person name="Bruns T."/>
            <person name="Baldrian P."/>
            <person name="Vilgalys R."/>
            <person name="Dunand C."/>
            <person name="Henrissat B."/>
            <person name="Grigoriev I.V."/>
            <person name="Hibbett D."/>
            <person name="Nagy L.G."/>
            <person name="Martin F.M."/>
        </authorList>
    </citation>
    <scope>NUCLEOTIDE SEQUENCE</scope>
    <source>
        <strain evidence="1">UP504</strain>
    </source>
</reference>
<comment type="caution">
    <text evidence="1">The sequence shown here is derived from an EMBL/GenBank/DDBJ whole genome shotgun (WGS) entry which is preliminary data.</text>
</comment>
<proteinExistence type="predicted"/>
<gene>
    <name evidence="1" type="ORF">BS47DRAFT_997101</name>
</gene>
<evidence type="ECO:0000313" key="2">
    <source>
        <dbReference type="Proteomes" id="UP000886523"/>
    </source>
</evidence>
<name>A0A9P6E280_9AGAM</name>
<dbReference type="Proteomes" id="UP000886523">
    <property type="component" value="Unassembled WGS sequence"/>
</dbReference>
<dbReference type="AlphaFoldDB" id="A0A9P6E280"/>
<accession>A0A9P6E280</accession>
<protein>
    <submittedName>
        <fullName evidence="1">Uncharacterized protein</fullName>
    </submittedName>
</protein>
<organism evidence="1 2">
    <name type="scientific">Hydnum rufescens UP504</name>
    <dbReference type="NCBI Taxonomy" id="1448309"/>
    <lineage>
        <taxon>Eukaryota</taxon>
        <taxon>Fungi</taxon>
        <taxon>Dikarya</taxon>
        <taxon>Basidiomycota</taxon>
        <taxon>Agaricomycotina</taxon>
        <taxon>Agaricomycetes</taxon>
        <taxon>Cantharellales</taxon>
        <taxon>Hydnaceae</taxon>
        <taxon>Hydnum</taxon>
    </lineage>
</organism>
<dbReference type="EMBL" id="MU128915">
    <property type="protein sequence ID" value="KAF9519805.1"/>
    <property type="molecule type" value="Genomic_DNA"/>
</dbReference>
<keyword evidence="2" id="KW-1185">Reference proteome</keyword>